<sequence length="67" mass="7033">METVATREGEEVGGGGEEGEEGGRDSEEEEGAEETVVAMATSREGAGAMGSRRVAEGTEKEEVKKWT</sequence>
<gene>
    <name evidence="2" type="ORF">GBAR_LOCUS15873</name>
</gene>
<proteinExistence type="predicted"/>
<feature type="compositionally biased region" description="Basic and acidic residues" evidence="1">
    <location>
        <begin position="53"/>
        <end position="67"/>
    </location>
</feature>
<feature type="region of interest" description="Disordered" evidence="1">
    <location>
        <begin position="1"/>
        <end position="67"/>
    </location>
</feature>
<dbReference type="Proteomes" id="UP001174909">
    <property type="component" value="Unassembled WGS sequence"/>
</dbReference>
<organism evidence="2 3">
    <name type="scientific">Geodia barretti</name>
    <name type="common">Barrett's horny sponge</name>
    <dbReference type="NCBI Taxonomy" id="519541"/>
    <lineage>
        <taxon>Eukaryota</taxon>
        <taxon>Metazoa</taxon>
        <taxon>Porifera</taxon>
        <taxon>Demospongiae</taxon>
        <taxon>Heteroscleromorpha</taxon>
        <taxon>Tetractinellida</taxon>
        <taxon>Astrophorina</taxon>
        <taxon>Geodiidae</taxon>
        <taxon>Geodia</taxon>
    </lineage>
</organism>
<reference evidence="2" key="1">
    <citation type="submission" date="2023-03" db="EMBL/GenBank/DDBJ databases">
        <authorList>
            <person name="Steffen K."/>
            <person name="Cardenas P."/>
        </authorList>
    </citation>
    <scope>NUCLEOTIDE SEQUENCE</scope>
</reference>
<evidence type="ECO:0000256" key="1">
    <source>
        <dbReference type="SAM" id="MobiDB-lite"/>
    </source>
</evidence>
<dbReference type="AlphaFoldDB" id="A0AA35WV81"/>
<protein>
    <submittedName>
        <fullName evidence="2">Uncharacterized protein</fullName>
    </submittedName>
</protein>
<feature type="compositionally biased region" description="Basic and acidic residues" evidence="1">
    <location>
        <begin position="1"/>
        <end position="10"/>
    </location>
</feature>
<comment type="caution">
    <text evidence="2">The sequence shown here is derived from an EMBL/GenBank/DDBJ whole genome shotgun (WGS) entry which is preliminary data.</text>
</comment>
<keyword evidence="3" id="KW-1185">Reference proteome</keyword>
<accession>A0AA35WV81</accession>
<name>A0AA35WV81_GEOBA</name>
<evidence type="ECO:0000313" key="2">
    <source>
        <dbReference type="EMBL" id="CAI8027880.1"/>
    </source>
</evidence>
<evidence type="ECO:0000313" key="3">
    <source>
        <dbReference type="Proteomes" id="UP001174909"/>
    </source>
</evidence>
<dbReference type="EMBL" id="CASHTH010002303">
    <property type="protein sequence ID" value="CAI8027880.1"/>
    <property type="molecule type" value="Genomic_DNA"/>
</dbReference>